<reference evidence="2" key="2">
    <citation type="journal article" date="2023" name="Science">
        <title>Genomic signatures of disease resistance in endangered staghorn corals.</title>
        <authorList>
            <person name="Vollmer S.V."/>
            <person name="Selwyn J.D."/>
            <person name="Despard B.A."/>
            <person name="Roesel C.L."/>
        </authorList>
    </citation>
    <scope>NUCLEOTIDE SEQUENCE</scope>
    <source>
        <strain evidence="2">K2</strain>
    </source>
</reference>
<organism evidence="2 3">
    <name type="scientific">Acropora cervicornis</name>
    <name type="common">Staghorn coral</name>
    <dbReference type="NCBI Taxonomy" id="6130"/>
    <lineage>
        <taxon>Eukaryota</taxon>
        <taxon>Metazoa</taxon>
        <taxon>Cnidaria</taxon>
        <taxon>Anthozoa</taxon>
        <taxon>Hexacorallia</taxon>
        <taxon>Scleractinia</taxon>
        <taxon>Astrocoeniina</taxon>
        <taxon>Acroporidae</taxon>
        <taxon>Acropora</taxon>
    </lineage>
</organism>
<evidence type="ECO:0000256" key="1">
    <source>
        <dbReference type="SAM" id="MobiDB-lite"/>
    </source>
</evidence>
<comment type="caution">
    <text evidence="2">The sequence shown here is derived from an EMBL/GenBank/DDBJ whole genome shotgun (WGS) entry which is preliminary data.</text>
</comment>
<dbReference type="EMBL" id="JARQWQ010000012">
    <property type="protein sequence ID" value="KAK2568177.1"/>
    <property type="molecule type" value="Genomic_DNA"/>
</dbReference>
<evidence type="ECO:0000313" key="3">
    <source>
        <dbReference type="Proteomes" id="UP001249851"/>
    </source>
</evidence>
<protein>
    <submittedName>
        <fullName evidence="2">Uncharacterized protein</fullName>
    </submittedName>
</protein>
<sequence length="39" mass="4124">MSSGESNPPSTSAPSQSSETDTYTMATAINLPTFPEFEL</sequence>
<gene>
    <name evidence="2" type="ORF">P5673_007167</name>
</gene>
<feature type="compositionally biased region" description="Polar residues" evidence="1">
    <location>
        <begin position="1"/>
        <end position="27"/>
    </location>
</feature>
<evidence type="ECO:0000313" key="2">
    <source>
        <dbReference type="EMBL" id="KAK2568177.1"/>
    </source>
</evidence>
<accession>A0AAD9QV90</accession>
<dbReference type="AlphaFoldDB" id="A0AAD9QV90"/>
<proteinExistence type="predicted"/>
<name>A0AAD9QV90_ACRCE</name>
<keyword evidence="3" id="KW-1185">Reference proteome</keyword>
<feature type="region of interest" description="Disordered" evidence="1">
    <location>
        <begin position="1"/>
        <end position="39"/>
    </location>
</feature>
<reference evidence="2" key="1">
    <citation type="journal article" date="2023" name="G3 (Bethesda)">
        <title>Whole genome assembly and annotation of the endangered Caribbean coral Acropora cervicornis.</title>
        <authorList>
            <person name="Selwyn J.D."/>
            <person name="Vollmer S.V."/>
        </authorList>
    </citation>
    <scope>NUCLEOTIDE SEQUENCE</scope>
    <source>
        <strain evidence="2">K2</strain>
    </source>
</reference>
<dbReference type="Proteomes" id="UP001249851">
    <property type="component" value="Unassembled WGS sequence"/>
</dbReference>